<reference evidence="6" key="1">
    <citation type="submission" date="2018-10" db="EMBL/GenBank/DDBJ databases">
        <authorList>
            <person name="Plewniak F."/>
        </authorList>
    </citation>
    <scope>NUCLEOTIDE SEQUENCE</scope>
</reference>
<dbReference type="GO" id="GO:0016020">
    <property type="term" value="C:membrane"/>
    <property type="evidence" value="ECO:0007669"/>
    <property type="project" value="InterPro"/>
</dbReference>
<dbReference type="InterPro" id="IPR051909">
    <property type="entry name" value="MFP_Cation_Efflux"/>
</dbReference>
<dbReference type="GO" id="GO:0022857">
    <property type="term" value="F:transmembrane transporter activity"/>
    <property type="evidence" value="ECO:0007669"/>
    <property type="project" value="InterPro"/>
</dbReference>
<dbReference type="InterPro" id="IPR058792">
    <property type="entry name" value="Beta-barrel_RND_2"/>
</dbReference>
<evidence type="ECO:0000256" key="1">
    <source>
        <dbReference type="ARBA" id="ARBA00009477"/>
    </source>
</evidence>
<dbReference type="SUPFAM" id="SSF111369">
    <property type="entry name" value="HlyD-like secretion proteins"/>
    <property type="match status" value="1"/>
</dbReference>
<accession>A0A3P3ZN61</accession>
<dbReference type="InterPro" id="IPR058627">
    <property type="entry name" value="MdtA-like_C"/>
</dbReference>
<dbReference type="NCBIfam" id="TIGR01730">
    <property type="entry name" value="RND_mfp"/>
    <property type="match status" value="1"/>
</dbReference>
<dbReference type="FunFam" id="2.40.30.170:FF:000010">
    <property type="entry name" value="Efflux RND transporter periplasmic adaptor subunit"/>
    <property type="match status" value="1"/>
</dbReference>
<dbReference type="Gene3D" id="1.10.287.470">
    <property type="entry name" value="Helix hairpin bin"/>
    <property type="match status" value="1"/>
</dbReference>
<evidence type="ECO:0000256" key="2">
    <source>
        <dbReference type="ARBA" id="ARBA00022448"/>
    </source>
</evidence>
<name>A0A3P3ZN61_9ZZZZ</name>
<dbReference type="Gene3D" id="2.40.30.170">
    <property type="match status" value="1"/>
</dbReference>
<feature type="transmembrane region" description="Helical" evidence="3">
    <location>
        <begin position="7"/>
        <end position="25"/>
    </location>
</feature>
<evidence type="ECO:0000259" key="5">
    <source>
        <dbReference type="Pfam" id="PF25967"/>
    </source>
</evidence>
<organism evidence="6">
    <name type="scientific">mine drainage metagenome</name>
    <dbReference type="NCBI Taxonomy" id="410659"/>
    <lineage>
        <taxon>unclassified sequences</taxon>
        <taxon>metagenomes</taxon>
        <taxon>ecological metagenomes</taxon>
    </lineage>
</organism>
<dbReference type="Pfam" id="PF25954">
    <property type="entry name" value="Beta-barrel_RND_2"/>
    <property type="match status" value="1"/>
</dbReference>
<evidence type="ECO:0000256" key="3">
    <source>
        <dbReference type="SAM" id="Phobius"/>
    </source>
</evidence>
<dbReference type="Gene3D" id="2.40.50.100">
    <property type="match status" value="1"/>
</dbReference>
<evidence type="ECO:0000259" key="4">
    <source>
        <dbReference type="Pfam" id="PF25954"/>
    </source>
</evidence>
<dbReference type="InterPro" id="IPR006143">
    <property type="entry name" value="RND_pump_MFP"/>
</dbReference>
<dbReference type="Gene3D" id="2.40.420.20">
    <property type="match status" value="1"/>
</dbReference>
<comment type="similarity">
    <text evidence="1">Belongs to the membrane fusion protein (MFP) (TC 8.A.1) family.</text>
</comment>
<dbReference type="EMBL" id="UOYP01000177">
    <property type="protein sequence ID" value="VAY87904.1"/>
    <property type="molecule type" value="Genomic_DNA"/>
</dbReference>
<keyword evidence="3" id="KW-0472">Membrane</keyword>
<keyword evidence="3" id="KW-1133">Transmembrane helix</keyword>
<keyword evidence="3" id="KW-0812">Transmembrane</keyword>
<dbReference type="AlphaFoldDB" id="A0A3P3ZN61"/>
<proteinExistence type="inferred from homology"/>
<protein>
    <submittedName>
        <fullName evidence="6">Cobalt-zinc-cadmium resistance protein CzcB</fullName>
    </submittedName>
</protein>
<feature type="domain" description="Multidrug resistance protein MdtA-like C-terminal permuted SH3" evidence="5">
    <location>
        <begin position="328"/>
        <end position="384"/>
    </location>
</feature>
<gene>
    <name evidence="6" type="primary">czcB</name>
    <name evidence="6" type="ORF">CARN8_2580002</name>
</gene>
<dbReference type="PANTHER" id="PTHR30097:SF16">
    <property type="entry name" value="CATION EFFLUX SYSTEM (CZCB-LIKE)"/>
    <property type="match status" value="1"/>
</dbReference>
<feature type="domain" description="CusB-like beta-barrel" evidence="4">
    <location>
        <begin position="243"/>
        <end position="319"/>
    </location>
</feature>
<sequence>MGFNRQKWVILGGATIVLVSVLIYFKGGVQPPASEGKSVIGPKVSGQTLQLTDAQMALVKVAPATLHLFLAQREAMGVIAFDDEQTVQVYPPYPGKILRGFKEEGDFVKKGETLYTLDSPDLIQAESTVIATAGVRELTTRVLERAKQLIALKGLAEKDYQQAISDQQTAEGNYNAARNALHLFGKSAQDIDRIEATHKVDSVLAIPSPLDGRVTVVAMSAAAGTYVQPGTAPAPYAISDLSTVWMLANVAETDIPLLEVGQSVLVRVMAFPQRTFQAKIDKVGTVVDPNTHRLQVRCVVRDPRHELHPGMMATFTIRTGADMQSVGLPDGGVVREGDGSYSAWVAEGQHRFRRRSVTLGVRQENLMQILEGIQPGENVATDGAIFLSNAFAVDASTGE</sequence>
<dbReference type="PANTHER" id="PTHR30097">
    <property type="entry name" value="CATION EFFLUX SYSTEM PROTEIN CUSB"/>
    <property type="match status" value="1"/>
</dbReference>
<keyword evidence="2" id="KW-0813">Transport</keyword>
<evidence type="ECO:0000313" key="6">
    <source>
        <dbReference type="EMBL" id="VAY87904.1"/>
    </source>
</evidence>
<dbReference type="Pfam" id="PF25967">
    <property type="entry name" value="RND-MFP_C"/>
    <property type="match status" value="1"/>
</dbReference>